<feature type="compositionally biased region" description="Low complexity" evidence="1">
    <location>
        <begin position="300"/>
        <end position="310"/>
    </location>
</feature>
<protein>
    <submittedName>
        <fullName evidence="3">Uncharacterized protein LOC113214524</fullName>
    </submittedName>
</protein>
<organism evidence="2 3">
    <name type="scientific">Frankliniella occidentalis</name>
    <name type="common">Western flower thrips</name>
    <name type="synonym">Euthrips occidentalis</name>
    <dbReference type="NCBI Taxonomy" id="133901"/>
    <lineage>
        <taxon>Eukaryota</taxon>
        <taxon>Metazoa</taxon>
        <taxon>Ecdysozoa</taxon>
        <taxon>Arthropoda</taxon>
        <taxon>Hexapoda</taxon>
        <taxon>Insecta</taxon>
        <taxon>Pterygota</taxon>
        <taxon>Neoptera</taxon>
        <taxon>Paraneoptera</taxon>
        <taxon>Thysanoptera</taxon>
        <taxon>Terebrantia</taxon>
        <taxon>Thripoidea</taxon>
        <taxon>Thripidae</taxon>
        <taxon>Frankliniella</taxon>
    </lineage>
</organism>
<feature type="region of interest" description="Disordered" evidence="1">
    <location>
        <begin position="184"/>
        <end position="344"/>
    </location>
</feature>
<feature type="compositionally biased region" description="Basic and acidic residues" evidence="1">
    <location>
        <begin position="97"/>
        <end position="115"/>
    </location>
</feature>
<evidence type="ECO:0000313" key="3">
    <source>
        <dbReference type="RefSeq" id="XP_026289684.1"/>
    </source>
</evidence>
<feature type="compositionally biased region" description="Basic and acidic residues" evidence="1">
    <location>
        <begin position="216"/>
        <end position="226"/>
    </location>
</feature>
<gene>
    <name evidence="3" type="primary">LOC113214524</name>
</gene>
<dbReference type="GeneID" id="113214524"/>
<keyword evidence="2" id="KW-1185">Reference proteome</keyword>
<sequence length="446" mass="49206">MNGTLCDYLGNMKPIRATSFYSSKRPDLRIIVPGDNHVSEDSDCDSEPESSTSQFRKRRFIDDPTVIPPSESDNESQASVPSKPARRKIKKVISSAKVDRYSEFERRMQQKRGEKQSNSIARKLDYLPTSTPLQKKCDPSSKRVPLSEINSEVQSSSTVQGSGSKISDRSLDCSQDFTLRFQLSQDNDLTEDQHHRPPSESLARSESEDLFSESDLESKQANHSEDLFSELGVESLQNKSKESSPTNQPHQNGRRAISTPPPVRGNTCATRRRTSSISNVNAKPSDTGFVDESSITQSPASVVSSALLSANKPEKRKSKTDNEEHVSKKKSLRGKIVIEDKENSPVKTSCLRSSRSTAAVPFGKKTDGASISSNPTVLNSVSSDNAELNDSAFLSEPSVTQTPRASASTSSSHVARRYRAMMSRLEVGAAMTWRYHLNHVSMTVLE</sequence>
<dbReference type="Proteomes" id="UP000504606">
    <property type="component" value="Unplaced"/>
</dbReference>
<dbReference type="RefSeq" id="XP_026289684.1">
    <property type="nucleotide sequence ID" value="XM_026433899.2"/>
</dbReference>
<reference evidence="3" key="1">
    <citation type="submission" date="2025-08" db="UniProtKB">
        <authorList>
            <consortium name="RefSeq"/>
        </authorList>
    </citation>
    <scope>IDENTIFICATION</scope>
    <source>
        <tissue evidence="3">Whole organism</tissue>
    </source>
</reference>
<feature type="compositionally biased region" description="Basic and acidic residues" evidence="1">
    <location>
        <begin position="191"/>
        <end position="207"/>
    </location>
</feature>
<feature type="compositionally biased region" description="Low complexity" evidence="1">
    <location>
        <begin position="151"/>
        <end position="164"/>
    </location>
</feature>
<name>A0A6J1T7V7_FRAOC</name>
<feature type="region of interest" description="Disordered" evidence="1">
    <location>
        <begin position="33"/>
        <end position="170"/>
    </location>
</feature>
<evidence type="ECO:0000313" key="2">
    <source>
        <dbReference type="Proteomes" id="UP000504606"/>
    </source>
</evidence>
<dbReference type="KEGG" id="foc:113214524"/>
<evidence type="ECO:0000256" key="1">
    <source>
        <dbReference type="SAM" id="MobiDB-lite"/>
    </source>
</evidence>
<feature type="compositionally biased region" description="Polar residues" evidence="1">
    <location>
        <begin position="275"/>
        <end position="284"/>
    </location>
</feature>
<accession>A0A6J1T7V7</accession>
<feature type="compositionally biased region" description="Polar residues" evidence="1">
    <location>
        <begin position="235"/>
        <end position="251"/>
    </location>
</feature>
<dbReference type="AlphaFoldDB" id="A0A6J1T7V7"/>
<proteinExistence type="predicted"/>